<reference evidence="2" key="2">
    <citation type="submission" date="2013-10" db="EMBL/GenBank/DDBJ databases">
        <authorList>
            <person name="Aslett M."/>
        </authorList>
    </citation>
    <scope>NUCLEOTIDE SEQUENCE</scope>
    <source>
        <strain evidence="2">Houghton</strain>
    </source>
</reference>
<dbReference type="AlphaFoldDB" id="U6GHG1"/>
<evidence type="ECO:0000313" key="2">
    <source>
        <dbReference type="EMBL" id="CDI78728.1"/>
    </source>
</evidence>
<accession>U6GHG1</accession>
<evidence type="ECO:0000256" key="1">
    <source>
        <dbReference type="SAM" id="Coils"/>
    </source>
</evidence>
<name>U6GHG1_EIMAC</name>
<dbReference type="RefSeq" id="XP_013251079.1">
    <property type="nucleotide sequence ID" value="XM_013395625.1"/>
</dbReference>
<sequence>MAKAREEKQMRKVVEKNLNKKKDHTVEHEGRKRMLPEDVQARMLADAEALEQRHRQRVKDLKRQKFIKAKKTLYSKLKFYELKKVQRRLQQTRKELLELMSQQQENMDSASAAAGNGSVSSAAAGNGEALGERIAEAQRKLRLHLDDLNYIRSVLVMLLQHKTQKKARKSGRLCAFAFSSCFAQIPCRAMCAM</sequence>
<feature type="coiled-coil region" evidence="1">
    <location>
        <begin position="44"/>
        <end position="113"/>
    </location>
</feature>
<evidence type="ECO:0000313" key="3">
    <source>
        <dbReference type="Proteomes" id="UP000018050"/>
    </source>
</evidence>
<gene>
    <name evidence="2" type="ORF">EAH_00001300</name>
</gene>
<keyword evidence="3" id="KW-1185">Reference proteome</keyword>
<dbReference type="VEuPathDB" id="ToxoDB:EAH_00001300"/>
<protein>
    <submittedName>
        <fullName evidence="2">Uncharacterized protein</fullName>
    </submittedName>
</protein>
<reference evidence="2" key="1">
    <citation type="submission" date="2013-10" db="EMBL/GenBank/DDBJ databases">
        <title>Genomic analysis of the causative agents of coccidiosis in chickens.</title>
        <authorList>
            <person name="Reid A.J."/>
            <person name="Blake D."/>
            <person name="Billington K."/>
            <person name="Browne H."/>
            <person name="Dunn M."/>
            <person name="Hung S."/>
            <person name="Kawahara F."/>
            <person name="Miranda-Saavedra D."/>
            <person name="Mourier T."/>
            <person name="Nagra H."/>
            <person name="Otto T.D."/>
            <person name="Rawlings N."/>
            <person name="Sanchez A."/>
            <person name="Sanders M."/>
            <person name="Subramaniam C."/>
            <person name="Tay Y."/>
            <person name="Dear P."/>
            <person name="Doerig C."/>
            <person name="Gruber A."/>
            <person name="Parkinson J."/>
            <person name="Shirley M."/>
            <person name="Wan K.L."/>
            <person name="Berriman M."/>
            <person name="Tomley F."/>
            <person name="Pain A."/>
        </authorList>
    </citation>
    <scope>NUCLEOTIDE SEQUENCE</scope>
    <source>
        <strain evidence="2">Houghton</strain>
    </source>
</reference>
<dbReference type="GeneID" id="25268200"/>
<proteinExistence type="predicted"/>
<keyword evidence="1" id="KW-0175">Coiled coil</keyword>
<organism evidence="2 3">
    <name type="scientific">Eimeria acervulina</name>
    <name type="common">Coccidian parasite</name>
    <dbReference type="NCBI Taxonomy" id="5801"/>
    <lineage>
        <taxon>Eukaryota</taxon>
        <taxon>Sar</taxon>
        <taxon>Alveolata</taxon>
        <taxon>Apicomplexa</taxon>
        <taxon>Conoidasida</taxon>
        <taxon>Coccidia</taxon>
        <taxon>Eucoccidiorida</taxon>
        <taxon>Eimeriorina</taxon>
        <taxon>Eimeriidae</taxon>
        <taxon>Eimeria</taxon>
    </lineage>
</organism>
<dbReference type="OrthoDB" id="47732at2759"/>
<dbReference type="Proteomes" id="UP000018050">
    <property type="component" value="Unassembled WGS sequence"/>
</dbReference>
<dbReference type="EMBL" id="HG670908">
    <property type="protein sequence ID" value="CDI78728.1"/>
    <property type="molecule type" value="Genomic_DNA"/>
</dbReference>